<feature type="signal peptide" evidence="3">
    <location>
        <begin position="1"/>
        <end position="28"/>
    </location>
</feature>
<dbReference type="STRING" id="4615.A0A199UYS9"/>
<sequence>MAPSSSAPLLFLLLRILLILHLCLLSQQQQQQQQQQADEASSLHPVDAAALLDIRRSLRDLAGSDFFSTWDFSASSGPCASFAGVVCSPDDDSPPFLRVVVLTLGSGLADSPGLTGALPPSLGDLAALTDLVLYPGRVVGPIPPDLGARLRRLRLLSLSGNLISGPVPPSLAGLPDLHTLDLGDNRLGGPIPAPLLLPSSPSLKVLILAGNGDLSGEIPPEFSASQLLHLDLSRNRLSGGIPQLPSTLRYLSLSANSMSGPLDAAFSGAAAPLLPDLSYLDLSSNAFAGPVPPALFALPSLSSLFLQRNNLSGQLDVPPPPQGAPPPPWAVVDLSHNALSGEVPGALAGAGSLYVNNNRLSGAVPEDVARSVFAGRMTTFYAQHNFLTAFPAPPLPVPDSVALCLSYNCMPLPTPATAAGCPASAGPLPSRPPYQCRTTAAGGDA</sequence>
<dbReference type="SUPFAM" id="SSF52058">
    <property type="entry name" value="L domain-like"/>
    <property type="match status" value="1"/>
</dbReference>
<protein>
    <submittedName>
        <fullName evidence="5">DNA-damage-repair/toleration protein</fullName>
    </submittedName>
</protein>
<evidence type="ECO:0000256" key="2">
    <source>
        <dbReference type="ARBA" id="ARBA00022737"/>
    </source>
</evidence>
<dbReference type="Pfam" id="PF00560">
    <property type="entry name" value="LRR_1"/>
    <property type="match status" value="3"/>
</dbReference>
<feature type="chain" id="PRO_5008285536" evidence="3">
    <location>
        <begin position="29"/>
        <end position="445"/>
    </location>
</feature>
<dbReference type="InterPro" id="IPR032675">
    <property type="entry name" value="LRR_dom_sf"/>
</dbReference>
<reference evidence="5 6" key="1">
    <citation type="journal article" date="2016" name="DNA Res.">
        <title>The draft genome of MD-2 pineapple using hybrid error correction of long reads.</title>
        <authorList>
            <person name="Redwan R.M."/>
            <person name="Saidin A."/>
            <person name="Kumar S.V."/>
        </authorList>
    </citation>
    <scope>NUCLEOTIDE SEQUENCE [LARGE SCALE GENOMIC DNA]</scope>
    <source>
        <strain evidence="6">cv. MD2</strain>
        <tissue evidence="5">Leaf</tissue>
    </source>
</reference>
<evidence type="ECO:0000259" key="4">
    <source>
        <dbReference type="Pfam" id="PF08263"/>
    </source>
</evidence>
<dbReference type="InterPro" id="IPR001611">
    <property type="entry name" value="Leu-rich_rpt"/>
</dbReference>
<organism evidence="5 6">
    <name type="scientific">Ananas comosus</name>
    <name type="common">Pineapple</name>
    <name type="synonym">Ananas ananas</name>
    <dbReference type="NCBI Taxonomy" id="4615"/>
    <lineage>
        <taxon>Eukaryota</taxon>
        <taxon>Viridiplantae</taxon>
        <taxon>Streptophyta</taxon>
        <taxon>Embryophyta</taxon>
        <taxon>Tracheophyta</taxon>
        <taxon>Spermatophyta</taxon>
        <taxon>Magnoliopsida</taxon>
        <taxon>Liliopsida</taxon>
        <taxon>Poales</taxon>
        <taxon>Bromeliaceae</taxon>
        <taxon>Bromelioideae</taxon>
        <taxon>Ananas</taxon>
    </lineage>
</organism>
<keyword evidence="2" id="KW-0677">Repeat</keyword>
<keyword evidence="3" id="KW-0732">Signal</keyword>
<evidence type="ECO:0000256" key="3">
    <source>
        <dbReference type="SAM" id="SignalP"/>
    </source>
</evidence>
<feature type="domain" description="Leucine-rich repeat-containing N-terminal plant-type" evidence="4">
    <location>
        <begin position="46"/>
        <end position="88"/>
    </location>
</feature>
<gene>
    <name evidence="5" type="ORF">ACMD2_27419</name>
</gene>
<dbReference type="EMBL" id="LSRQ01004135">
    <property type="protein sequence ID" value="OAY69939.1"/>
    <property type="molecule type" value="Genomic_DNA"/>
</dbReference>
<keyword evidence="1" id="KW-0433">Leucine-rich repeat</keyword>
<name>A0A199UYS9_ANACO</name>
<comment type="caution">
    <text evidence="5">The sequence shown here is derived from an EMBL/GenBank/DDBJ whole genome shotgun (WGS) entry which is preliminary data.</text>
</comment>
<dbReference type="AlphaFoldDB" id="A0A199UYS9"/>
<dbReference type="InterPro" id="IPR013210">
    <property type="entry name" value="LRR_N_plant-typ"/>
</dbReference>
<evidence type="ECO:0000313" key="5">
    <source>
        <dbReference type="EMBL" id="OAY69939.1"/>
    </source>
</evidence>
<dbReference type="Proteomes" id="UP000092600">
    <property type="component" value="Unassembled WGS sequence"/>
</dbReference>
<accession>A0A199UYS9</accession>
<evidence type="ECO:0000313" key="6">
    <source>
        <dbReference type="Proteomes" id="UP000092600"/>
    </source>
</evidence>
<proteinExistence type="predicted"/>
<dbReference type="Pfam" id="PF08263">
    <property type="entry name" value="LRRNT_2"/>
    <property type="match status" value="1"/>
</dbReference>
<evidence type="ECO:0000256" key="1">
    <source>
        <dbReference type="ARBA" id="ARBA00022614"/>
    </source>
</evidence>
<dbReference type="PANTHER" id="PTHR48009:SF1">
    <property type="entry name" value="LEUCINE-RICH REPEAT (LRR) FAMILY PROTEIN"/>
    <property type="match status" value="1"/>
</dbReference>
<dbReference type="Gene3D" id="3.80.10.10">
    <property type="entry name" value="Ribonuclease Inhibitor"/>
    <property type="match status" value="2"/>
</dbReference>
<dbReference type="InterPro" id="IPR053213">
    <property type="entry name" value="RLP29"/>
</dbReference>
<dbReference type="PANTHER" id="PTHR48009">
    <property type="entry name" value="LEUCINE-RICH REPEAT (LRR) FAMILY PROTEIN"/>
    <property type="match status" value="1"/>
</dbReference>